<name>A0ABN6MX92_9BACT</name>
<dbReference type="Proteomes" id="UP001162891">
    <property type="component" value="Chromosome"/>
</dbReference>
<proteinExistence type="predicted"/>
<accession>A0ABN6MX92</accession>
<gene>
    <name evidence="2" type="ORF">AMOR_45210</name>
</gene>
<keyword evidence="1" id="KW-0732">Signal</keyword>
<organism evidence="2 3">
    <name type="scientific">Anaeromyxobacter oryzae</name>
    <dbReference type="NCBI Taxonomy" id="2918170"/>
    <lineage>
        <taxon>Bacteria</taxon>
        <taxon>Pseudomonadati</taxon>
        <taxon>Myxococcota</taxon>
        <taxon>Myxococcia</taxon>
        <taxon>Myxococcales</taxon>
        <taxon>Cystobacterineae</taxon>
        <taxon>Anaeromyxobacteraceae</taxon>
        <taxon>Anaeromyxobacter</taxon>
    </lineage>
</organism>
<evidence type="ECO:0000313" key="2">
    <source>
        <dbReference type="EMBL" id="BDG05525.1"/>
    </source>
</evidence>
<feature type="chain" id="PRO_5046372978" description="Outer membrane protein beta-barrel domain-containing protein" evidence="1">
    <location>
        <begin position="23"/>
        <end position="207"/>
    </location>
</feature>
<keyword evidence="3" id="KW-1185">Reference proteome</keyword>
<sequence length="207" mass="20987">MRSRVGILALVVLGATPGASLGQTGPAAGGAAPVTHARRLALAPKLGVAWSPGGMRPLTVAAEATWQTALADGRVGLALEVGSYAHHRTDSVLLSGRAVEISGDAQYVPILLSVAWRDGTEGWPMWGTVGGGAAHVEGDVTVAGSDAPPEAGWVPVVHASMAWGLRLGDATPFAEVRVAWHGDPGFASLGGSLTTVGLALGFRYDAL</sequence>
<evidence type="ECO:0000256" key="1">
    <source>
        <dbReference type="SAM" id="SignalP"/>
    </source>
</evidence>
<evidence type="ECO:0000313" key="3">
    <source>
        <dbReference type="Proteomes" id="UP001162891"/>
    </source>
</evidence>
<feature type="signal peptide" evidence="1">
    <location>
        <begin position="1"/>
        <end position="22"/>
    </location>
</feature>
<reference evidence="3" key="1">
    <citation type="journal article" date="2022" name="Int. J. Syst. Evol. Microbiol.">
        <title>Anaeromyxobacter oryzae sp. nov., Anaeromyxobacter diazotrophicus sp. nov. and Anaeromyxobacter paludicola sp. nov., isolated from paddy soils.</title>
        <authorList>
            <person name="Itoh H."/>
            <person name="Xu Z."/>
            <person name="Mise K."/>
            <person name="Masuda Y."/>
            <person name="Ushijima N."/>
            <person name="Hayakawa C."/>
            <person name="Shiratori Y."/>
            <person name="Senoo K."/>
        </authorList>
    </citation>
    <scope>NUCLEOTIDE SEQUENCE [LARGE SCALE GENOMIC DNA]</scope>
    <source>
        <strain evidence="3">Red232</strain>
    </source>
</reference>
<dbReference type="EMBL" id="AP025591">
    <property type="protein sequence ID" value="BDG05525.1"/>
    <property type="molecule type" value="Genomic_DNA"/>
</dbReference>
<evidence type="ECO:0008006" key="4">
    <source>
        <dbReference type="Google" id="ProtNLM"/>
    </source>
</evidence>
<protein>
    <recommendedName>
        <fullName evidence="4">Outer membrane protein beta-barrel domain-containing protein</fullName>
    </recommendedName>
</protein>
<dbReference type="RefSeq" id="WP_248354437.1">
    <property type="nucleotide sequence ID" value="NZ_AP025591.1"/>
</dbReference>